<comment type="similarity">
    <text evidence="2">Belongs to the class-IV pyridoxal-phosphate-dependent aminotransferase family.</text>
</comment>
<accession>R6J6F5</accession>
<reference evidence="4" key="1">
    <citation type="submission" date="2012-11" db="EMBL/GenBank/DDBJ databases">
        <title>Dependencies among metagenomic species, viruses, plasmids and units of genetic variation.</title>
        <authorList>
            <person name="Nielsen H.B."/>
            <person name="Almeida M."/>
            <person name="Juncker A.S."/>
            <person name="Rasmussen S."/>
            <person name="Li J."/>
            <person name="Sunagawa S."/>
            <person name="Plichta D."/>
            <person name="Gautier L."/>
            <person name="Le Chatelier E."/>
            <person name="Peletier E."/>
            <person name="Bonde I."/>
            <person name="Nielsen T."/>
            <person name="Manichanh C."/>
            <person name="Arumugam M."/>
            <person name="Batto J."/>
            <person name="Santos M.B.Q.D."/>
            <person name="Blom N."/>
            <person name="Borruel N."/>
            <person name="Burgdorf K.S."/>
            <person name="Boumezbeur F."/>
            <person name="Casellas F."/>
            <person name="Dore J."/>
            <person name="Guarner F."/>
            <person name="Hansen T."/>
            <person name="Hildebrand F."/>
            <person name="Kaas R.S."/>
            <person name="Kennedy S."/>
            <person name="Kristiansen K."/>
            <person name="Kultima J.R."/>
            <person name="Leonard P."/>
            <person name="Levenez F."/>
            <person name="Lund O."/>
            <person name="Moumen B."/>
            <person name="Le Paslier D."/>
            <person name="Pons N."/>
            <person name="Pedersen O."/>
            <person name="Prifti E."/>
            <person name="Qin J."/>
            <person name="Raes J."/>
            <person name="Tap J."/>
            <person name="Tims S."/>
            <person name="Ussery D.W."/>
            <person name="Yamada T."/>
            <person name="MetaHit consortium"/>
            <person name="Renault P."/>
            <person name="Sicheritz-Ponten T."/>
            <person name="Bork P."/>
            <person name="Wang J."/>
            <person name="Brunak S."/>
            <person name="Ehrlich S.D."/>
        </authorList>
    </citation>
    <scope>NUCLEOTIDE SEQUENCE [LARGE SCALE GENOMIC DNA]</scope>
</reference>
<dbReference type="GO" id="GO:0005829">
    <property type="term" value="C:cytosol"/>
    <property type="evidence" value="ECO:0007669"/>
    <property type="project" value="TreeGrafter"/>
</dbReference>
<dbReference type="InterPro" id="IPR001544">
    <property type="entry name" value="Aminotrans_IV"/>
</dbReference>
<evidence type="ECO:0000313" key="4">
    <source>
        <dbReference type="EMBL" id="CDB45887.1"/>
    </source>
</evidence>
<dbReference type="SUPFAM" id="SSF56752">
    <property type="entry name" value="D-aminoacid aminotransferase-like PLP-dependent enzymes"/>
    <property type="match status" value="1"/>
</dbReference>
<dbReference type="GO" id="GO:0008652">
    <property type="term" value="P:amino acid biosynthetic process"/>
    <property type="evidence" value="ECO:0007669"/>
    <property type="project" value="UniProtKB-ARBA"/>
</dbReference>
<sequence length="288" mass="32608">MYKNLVLVDGEIMPAEEAAVSVHDRGHQFGDGVFEIVPVYNGRCFALLPHMDNLFESVIKVKIPAVYTIEELIEFHEALIAESGIENGEIYTQITRGTADYGLAFPEMSVPQLTMTIVETDREVLSAKRESGVNIITTEDNRWQLCNVNTLNRLPEVLARQKARESNAFDTLFIRENGKITESTESSFMVIKDEMIWTHPDNNLVHKNITRRLIKERLAPDIDMQVIEKAFDMEFVLKAEEAFLCGPRCEIMPVTKIDRKFIGSGVGKVVPQLQAAFKAFVERECPAK</sequence>
<comment type="caution">
    <text evidence="4">The sequence shown here is derived from an EMBL/GenBank/DDBJ whole genome shotgun (WGS) entry which is preliminary data.</text>
</comment>
<dbReference type="EMBL" id="CBDS010000060">
    <property type="protein sequence ID" value="CDB45887.1"/>
    <property type="molecule type" value="Genomic_DNA"/>
</dbReference>
<dbReference type="InterPro" id="IPR036038">
    <property type="entry name" value="Aminotransferase-like"/>
</dbReference>
<dbReference type="AlphaFoldDB" id="R6J6F5"/>
<evidence type="ECO:0000256" key="2">
    <source>
        <dbReference type="ARBA" id="ARBA00009320"/>
    </source>
</evidence>
<dbReference type="Pfam" id="PF01063">
    <property type="entry name" value="Aminotran_4"/>
    <property type="match status" value="1"/>
</dbReference>
<gene>
    <name evidence="4" type="ORF">BN533_00058</name>
</gene>
<dbReference type="FunFam" id="3.20.10.10:FF:000002">
    <property type="entry name" value="D-alanine aminotransferase"/>
    <property type="match status" value="1"/>
</dbReference>
<dbReference type="InterPro" id="IPR043131">
    <property type="entry name" value="BCAT-like_N"/>
</dbReference>
<keyword evidence="3" id="KW-0663">Pyridoxal phosphate</keyword>
<dbReference type="PANTHER" id="PTHR42743:SF10">
    <property type="entry name" value="D-ALANINE AMINOTRANSFERASE"/>
    <property type="match status" value="1"/>
</dbReference>
<comment type="cofactor">
    <cofactor evidence="1">
        <name>pyridoxal 5'-phosphate</name>
        <dbReference type="ChEBI" id="CHEBI:597326"/>
    </cofactor>
</comment>
<dbReference type="GO" id="GO:0003824">
    <property type="term" value="F:catalytic activity"/>
    <property type="evidence" value="ECO:0007669"/>
    <property type="project" value="InterPro"/>
</dbReference>
<proteinExistence type="inferred from homology"/>
<dbReference type="Gene3D" id="3.30.470.10">
    <property type="match status" value="1"/>
</dbReference>
<dbReference type="GO" id="GO:0046394">
    <property type="term" value="P:carboxylic acid biosynthetic process"/>
    <property type="evidence" value="ECO:0007669"/>
    <property type="project" value="UniProtKB-ARBA"/>
</dbReference>
<dbReference type="InterPro" id="IPR050571">
    <property type="entry name" value="Class-IV_PLP-Dep_Aminotrnsfr"/>
</dbReference>
<dbReference type="eggNOG" id="COG0115">
    <property type="taxonomic scope" value="Bacteria"/>
</dbReference>
<dbReference type="STRING" id="1262914.BN533_00058"/>
<evidence type="ECO:0000256" key="1">
    <source>
        <dbReference type="ARBA" id="ARBA00001933"/>
    </source>
</evidence>
<dbReference type="InterPro" id="IPR043132">
    <property type="entry name" value="BCAT-like_C"/>
</dbReference>
<evidence type="ECO:0000256" key="3">
    <source>
        <dbReference type="ARBA" id="ARBA00022898"/>
    </source>
</evidence>
<name>R6J6F5_9FIRM</name>
<organism evidence="4">
    <name type="scientific">Phascolarctobacterium faecium</name>
    <dbReference type="NCBI Taxonomy" id="33025"/>
    <lineage>
        <taxon>Bacteria</taxon>
        <taxon>Bacillati</taxon>
        <taxon>Bacillota</taxon>
        <taxon>Negativicutes</taxon>
        <taxon>Acidaminococcales</taxon>
        <taxon>Acidaminococcaceae</taxon>
        <taxon>Phascolarctobacterium</taxon>
    </lineage>
</organism>
<dbReference type="PANTHER" id="PTHR42743">
    <property type="entry name" value="AMINO-ACID AMINOTRANSFERASE"/>
    <property type="match status" value="1"/>
</dbReference>
<protein>
    <submittedName>
        <fullName evidence="4">Putative D-amino-acid transaminase</fullName>
    </submittedName>
</protein>
<dbReference type="RefSeq" id="WP_021716962.1">
    <property type="nucleotide sequence ID" value="NZ_CATWQF010000005.1"/>
</dbReference>
<dbReference type="Gene3D" id="3.20.10.10">
    <property type="entry name" value="D-amino Acid Aminotransferase, subunit A, domain 2"/>
    <property type="match status" value="1"/>
</dbReference>
<dbReference type="HOGENOM" id="CLU_020844_4_1_9"/>